<keyword evidence="2" id="KW-1185">Reference proteome</keyword>
<evidence type="ECO:0000313" key="1">
    <source>
        <dbReference type="EMBL" id="MFC0386058.1"/>
    </source>
</evidence>
<evidence type="ECO:0000313" key="2">
    <source>
        <dbReference type="Proteomes" id="UP001589789"/>
    </source>
</evidence>
<dbReference type="EMBL" id="JBHLVZ010000023">
    <property type="protein sequence ID" value="MFC0386058.1"/>
    <property type="molecule type" value="Genomic_DNA"/>
</dbReference>
<dbReference type="RefSeq" id="WP_377050202.1">
    <property type="nucleotide sequence ID" value="NZ_JBHLVZ010000023.1"/>
</dbReference>
<sequence>MFIARFSYDVLPVNRQRALDFIRREVEAARSTGLNARLLVPLTRGQGGAGLQFEVELTSLDQLEELRHRGARGAPSEGEDWMRAFSDILNAPPLVEILRVDGASPR</sequence>
<accession>A0ABV6IR23</accession>
<organism evidence="1 2">
    <name type="scientific">Muricoccus vinaceus</name>
    <dbReference type="NCBI Taxonomy" id="424704"/>
    <lineage>
        <taxon>Bacteria</taxon>
        <taxon>Pseudomonadati</taxon>
        <taxon>Pseudomonadota</taxon>
        <taxon>Alphaproteobacteria</taxon>
        <taxon>Acetobacterales</taxon>
        <taxon>Roseomonadaceae</taxon>
        <taxon>Muricoccus</taxon>
    </lineage>
</organism>
<evidence type="ECO:0008006" key="3">
    <source>
        <dbReference type="Google" id="ProtNLM"/>
    </source>
</evidence>
<protein>
    <recommendedName>
        <fullName evidence="3">NIPSNAP domain-containing protein</fullName>
    </recommendedName>
</protein>
<reference evidence="1 2" key="1">
    <citation type="submission" date="2024-09" db="EMBL/GenBank/DDBJ databases">
        <authorList>
            <person name="Sun Q."/>
            <person name="Mori K."/>
        </authorList>
    </citation>
    <scope>NUCLEOTIDE SEQUENCE [LARGE SCALE GENOMIC DNA]</scope>
    <source>
        <strain evidence="1 2">CCM 7468</strain>
    </source>
</reference>
<name>A0ABV6IR23_9PROT</name>
<comment type="caution">
    <text evidence="1">The sequence shown here is derived from an EMBL/GenBank/DDBJ whole genome shotgun (WGS) entry which is preliminary data.</text>
</comment>
<proteinExistence type="predicted"/>
<dbReference type="Proteomes" id="UP001589789">
    <property type="component" value="Unassembled WGS sequence"/>
</dbReference>
<gene>
    <name evidence="1" type="ORF">ACFFIC_10960</name>
</gene>